<keyword evidence="2" id="KW-0238">DNA-binding</keyword>
<dbReference type="Gene3D" id="1.10.10.60">
    <property type="entry name" value="Homeodomain-like"/>
    <property type="match status" value="2"/>
</dbReference>
<keyword evidence="3" id="KW-0804">Transcription</keyword>
<sequence>MNLESLHEDRNHGDLMFPLSVYRVEKVNDVFFNYHWHEEIEFIYMTQGSASFHIGSINLELLQGEGVLIPSGQLHACYPSNEEPAYFHAIVFDPQLLCSSAYDVIQRKYMQPWLEQRLILPGIFRSKVNWEQDVLTLLTDIIKQYEETPYGYELKIKADLLAIFALLLPHSEQSSDLPRSSMQASKIERIKPVLQHMHEHYRERLLIPELASIISMSEGHFCRFFKAIVKKTPIGYLNLYRVEKAMKCLENPKILIIDVASEVGFESPSYFIKTFKALKKMTPTAYRQLITARDASFSDIPEEFAK</sequence>
<organism evidence="5 6">
    <name type="scientific">Paenibacillus qinlingensis</name>
    <dbReference type="NCBI Taxonomy" id="1837343"/>
    <lineage>
        <taxon>Bacteria</taxon>
        <taxon>Bacillati</taxon>
        <taxon>Bacillota</taxon>
        <taxon>Bacilli</taxon>
        <taxon>Bacillales</taxon>
        <taxon>Paenibacillaceae</taxon>
        <taxon>Paenibacillus</taxon>
    </lineage>
</organism>
<dbReference type="SUPFAM" id="SSF51215">
    <property type="entry name" value="Regulatory protein AraC"/>
    <property type="match status" value="1"/>
</dbReference>
<reference evidence="5 6" key="1">
    <citation type="submission" date="2023-07" db="EMBL/GenBank/DDBJ databases">
        <title>Sorghum-associated microbial communities from plants grown in Nebraska, USA.</title>
        <authorList>
            <person name="Schachtman D."/>
        </authorList>
    </citation>
    <scope>NUCLEOTIDE SEQUENCE [LARGE SCALE GENOMIC DNA]</scope>
    <source>
        <strain evidence="5 6">CC258</strain>
    </source>
</reference>
<dbReference type="InterPro" id="IPR018062">
    <property type="entry name" value="HTH_AraC-typ_CS"/>
</dbReference>
<dbReference type="Pfam" id="PF12833">
    <property type="entry name" value="HTH_18"/>
    <property type="match status" value="1"/>
</dbReference>
<dbReference type="InterPro" id="IPR009057">
    <property type="entry name" value="Homeodomain-like_sf"/>
</dbReference>
<comment type="caution">
    <text evidence="5">The sequence shown here is derived from an EMBL/GenBank/DDBJ whole genome shotgun (WGS) entry which is preliminary data.</text>
</comment>
<dbReference type="PROSITE" id="PS01124">
    <property type="entry name" value="HTH_ARAC_FAMILY_2"/>
    <property type="match status" value="1"/>
</dbReference>
<evidence type="ECO:0000256" key="1">
    <source>
        <dbReference type="ARBA" id="ARBA00023015"/>
    </source>
</evidence>
<dbReference type="Gene3D" id="2.60.120.10">
    <property type="entry name" value="Jelly Rolls"/>
    <property type="match status" value="1"/>
</dbReference>
<dbReference type="SUPFAM" id="SSF46689">
    <property type="entry name" value="Homeodomain-like"/>
    <property type="match status" value="2"/>
</dbReference>
<dbReference type="EMBL" id="JAVDSB010000009">
    <property type="protein sequence ID" value="MDR6553264.1"/>
    <property type="molecule type" value="Genomic_DNA"/>
</dbReference>
<gene>
    <name evidence="5" type="ORF">J2736_004471</name>
</gene>
<evidence type="ECO:0000256" key="2">
    <source>
        <dbReference type="ARBA" id="ARBA00023125"/>
    </source>
</evidence>
<name>A0ABU1P162_9BACL</name>
<accession>A0ABU1P162</accession>
<protein>
    <submittedName>
        <fullName evidence="5">AraC-like DNA-binding protein</fullName>
    </submittedName>
</protein>
<feature type="domain" description="HTH araC/xylS-type" evidence="4">
    <location>
        <begin position="191"/>
        <end position="289"/>
    </location>
</feature>
<evidence type="ECO:0000313" key="6">
    <source>
        <dbReference type="Proteomes" id="UP001267290"/>
    </source>
</evidence>
<evidence type="ECO:0000256" key="3">
    <source>
        <dbReference type="ARBA" id="ARBA00023163"/>
    </source>
</evidence>
<dbReference type="InterPro" id="IPR003313">
    <property type="entry name" value="AraC-bd"/>
</dbReference>
<keyword evidence="6" id="KW-1185">Reference proteome</keyword>
<dbReference type="InterPro" id="IPR037923">
    <property type="entry name" value="HTH-like"/>
</dbReference>
<dbReference type="PANTHER" id="PTHR43280">
    <property type="entry name" value="ARAC-FAMILY TRANSCRIPTIONAL REGULATOR"/>
    <property type="match status" value="1"/>
</dbReference>
<dbReference type="InterPro" id="IPR014710">
    <property type="entry name" value="RmlC-like_jellyroll"/>
</dbReference>
<dbReference type="Pfam" id="PF02311">
    <property type="entry name" value="AraC_binding"/>
    <property type="match status" value="1"/>
</dbReference>
<dbReference type="SMART" id="SM00342">
    <property type="entry name" value="HTH_ARAC"/>
    <property type="match status" value="1"/>
</dbReference>
<dbReference type="PANTHER" id="PTHR43280:SF28">
    <property type="entry name" value="HTH-TYPE TRANSCRIPTIONAL ACTIVATOR RHAS"/>
    <property type="match status" value="1"/>
</dbReference>
<dbReference type="RefSeq" id="WP_310500747.1">
    <property type="nucleotide sequence ID" value="NZ_JAVDSB010000009.1"/>
</dbReference>
<dbReference type="PRINTS" id="PR00032">
    <property type="entry name" value="HTHARAC"/>
</dbReference>
<dbReference type="InterPro" id="IPR020449">
    <property type="entry name" value="Tscrpt_reg_AraC-type_HTH"/>
</dbReference>
<dbReference type="InterPro" id="IPR018060">
    <property type="entry name" value="HTH_AraC"/>
</dbReference>
<proteinExistence type="predicted"/>
<evidence type="ECO:0000259" key="4">
    <source>
        <dbReference type="PROSITE" id="PS01124"/>
    </source>
</evidence>
<dbReference type="CDD" id="cd02208">
    <property type="entry name" value="cupin_RmlC-like"/>
    <property type="match status" value="1"/>
</dbReference>
<keyword evidence="1" id="KW-0805">Transcription regulation</keyword>
<dbReference type="PROSITE" id="PS00041">
    <property type="entry name" value="HTH_ARAC_FAMILY_1"/>
    <property type="match status" value="1"/>
</dbReference>
<dbReference type="Proteomes" id="UP001267290">
    <property type="component" value="Unassembled WGS sequence"/>
</dbReference>
<evidence type="ECO:0000313" key="5">
    <source>
        <dbReference type="EMBL" id="MDR6553264.1"/>
    </source>
</evidence>